<dbReference type="NCBIfam" id="NF007825">
    <property type="entry name" value="PRK10534.1"/>
    <property type="match status" value="1"/>
</dbReference>
<dbReference type="STRING" id="1489064.WH96_15585"/>
<dbReference type="InterPro" id="IPR001597">
    <property type="entry name" value="ArAA_b-elim_lyase/Thr_aldolase"/>
</dbReference>
<feature type="domain" description="Aromatic amino acid beta-eliminating lyase/threonine aldolase" evidence="7">
    <location>
        <begin position="21"/>
        <end position="301"/>
    </location>
</feature>
<keyword evidence="4" id="KW-0663">Pyridoxal phosphate</keyword>
<proteinExistence type="inferred from homology"/>
<dbReference type="PATRIC" id="fig|1489064.4.peg.86"/>
<comment type="subunit">
    <text evidence="3">Homotetramer.</text>
</comment>
<gene>
    <name evidence="8" type="ORF">WH96_15585</name>
</gene>
<dbReference type="GO" id="GO:0006567">
    <property type="term" value="P:L-threonine catabolic process"/>
    <property type="evidence" value="ECO:0007669"/>
    <property type="project" value="TreeGrafter"/>
</dbReference>
<feature type="modified residue" description="N6-(pyridoxal phosphate)lysine" evidence="6">
    <location>
        <position position="215"/>
    </location>
</feature>
<evidence type="ECO:0000256" key="4">
    <source>
        <dbReference type="ARBA" id="ARBA00022898"/>
    </source>
</evidence>
<dbReference type="PANTHER" id="PTHR48097">
    <property type="entry name" value="L-THREONINE ALDOLASE-RELATED"/>
    <property type="match status" value="1"/>
</dbReference>
<dbReference type="SUPFAM" id="SSF53383">
    <property type="entry name" value="PLP-dependent transferases"/>
    <property type="match status" value="1"/>
</dbReference>
<evidence type="ECO:0000256" key="3">
    <source>
        <dbReference type="ARBA" id="ARBA00011881"/>
    </source>
</evidence>
<accession>A0A0H2MT05</accession>
<dbReference type="InterPro" id="IPR015422">
    <property type="entry name" value="PyrdxlP-dep_Trfase_small"/>
</dbReference>
<dbReference type="NCBIfam" id="NF041359">
    <property type="entry name" value="GntG_guanitoxin"/>
    <property type="match status" value="1"/>
</dbReference>
<evidence type="ECO:0000313" key="9">
    <source>
        <dbReference type="Proteomes" id="UP000035444"/>
    </source>
</evidence>
<dbReference type="Gene3D" id="3.90.1150.10">
    <property type="entry name" value="Aspartate Aminotransferase, domain 1"/>
    <property type="match status" value="1"/>
</dbReference>
<keyword evidence="5" id="KW-0456">Lyase</keyword>
<name>A0A0H2MT05_9PROT</name>
<keyword evidence="9" id="KW-1185">Reference proteome</keyword>
<dbReference type="FunFam" id="3.40.640.10:FF:000030">
    <property type="entry name" value="Low-specificity L-threonine aldolase"/>
    <property type="match status" value="1"/>
</dbReference>
<evidence type="ECO:0000313" key="8">
    <source>
        <dbReference type="EMBL" id="KLN59805.1"/>
    </source>
</evidence>
<evidence type="ECO:0000256" key="2">
    <source>
        <dbReference type="ARBA" id="ARBA00006966"/>
    </source>
</evidence>
<dbReference type="EMBL" id="LAQL01000010">
    <property type="protein sequence ID" value="KLN59805.1"/>
    <property type="molecule type" value="Genomic_DNA"/>
</dbReference>
<dbReference type="RefSeq" id="WP_047765136.1">
    <property type="nucleotide sequence ID" value="NZ_LAQL01000010.1"/>
</dbReference>
<dbReference type="AlphaFoldDB" id="A0A0H2MT05"/>
<dbReference type="PANTHER" id="PTHR48097:SF9">
    <property type="entry name" value="L-THREONINE ALDOLASE"/>
    <property type="match status" value="1"/>
</dbReference>
<comment type="similarity">
    <text evidence="2">Belongs to the threonine aldolase family.</text>
</comment>
<dbReference type="InterPro" id="IPR015421">
    <property type="entry name" value="PyrdxlP-dep_Trfase_major"/>
</dbReference>
<reference evidence="8 9" key="1">
    <citation type="submission" date="2015-03" db="EMBL/GenBank/DDBJ databases">
        <title>Genome Sequence of Kiloniella spongiae MEBiC09566, isolated from a marine sponge.</title>
        <authorList>
            <person name="Shao Z."/>
            <person name="Wang L."/>
            <person name="Li X."/>
        </authorList>
    </citation>
    <scope>NUCLEOTIDE SEQUENCE [LARGE SCALE GENOMIC DNA]</scope>
    <source>
        <strain evidence="8 9">MEBiC09566</strain>
    </source>
</reference>
<evidence type="ECO:0000256" key="5">
    <source>
        <dbReference type="ARBA" id="ARBA00023239"/>
    </source>
</evidence>
<dbReference type="InterPro" id="IPR023603">
    <property type="entry name" value="Low_specificity_L-TA-like"/>
</dbReference>
<dbReference type="Proteomes" id="UP000035444">
    <property type="component" value="Unassembled WGS sequence"/>
</dbReference>
<dbReference type="InterPro" id="IPR015424">
    <property type="entry name" value="PyrdxlP-dep_Trfase"/>
</dbReference>
<dbReference type="GO" id="GO:0005829">
    <property type="term" value="C:cytosol"/>
    <property type="evidence" value="ECO:0007669"/>
    <property type="project" value="TreeGrafter"/>
</dbReference>
<dbReference type="Gene3D" id="3.40.640.10">
    <property type="entry name" value="Type I PLP-dependent aspartate aminotransferase-like (Major domain)"/>
    <property type="match status" value="1"/>
</dbReference>
<dbReference type="GO" id="GO:0008732">
    <property type="term" value="F:L-allo-threonine aldolase activity"/>
    <property type="evidence" value="ECO:0007669"/>
    <property type="project" value="TreeGrafter"/>
</dbReference>
<dbReference type="PIRSF" id="PIRSF017617">
    <property type="entry name" value="Thr_aldolase"/>
    <property type="match status" value="1"/>
</dbReference>
<organism evidence="8 9">
    <name type="scientific">Kiloniella spongiae</name>
    <dbReference type="NCBI Taxonomy" id="1489064"/>
    <lineage>
        <taxon>Bacteria</taxon>
        <taxon>Pseudomonadati</taxon>
        <taxon>Pseudomonadota</taxon>
        <taxon>Alphaproteobacteria</taxon>
        <taxon>Rhodospirillales</taxon>
        <taxon>Kiloniellaceae</taxon>
        <taxon>Kiloniella</taxon>
    </lineage>
</organism>
<dbReference type="CDD" id="cd06502">
    <property type="entry name" value="TA_like"/>
    <property type="match status" value="1"/>
</dbReference>
<protein>
    <submittedName>
        <fullName evidence="8">Threonine aldolase</fullName>
    </submittedName>
</protein>
<evidence type="ECO:0000259" key="7">
    <source>
        <dbReference type="Pfam" id="PF01212"/>
    </source>
</evidence>
<comment type="caution">
    <text evidence="8">The sequence shown here is derived from an EMBL/GenBank/DDBJ whole genome shotgun (WGS) entry which is preliminary data.</text>
</comment>
<sequence>MYSGMLDRKNKIGSNSGLIADFRSDTVTKPSKGMRDVMANARVGNDVYDDDPTVAELESKLAEMAGMENALFFPTGTQSNLAALLSYCGRGDEYIVGDAYHIFIDEAGGAAVLGGISPFPLPTDNSGGLTPQQVVNAIKPDDFHCPISRLLCLENTVNGRVQGLERIASLAAVAHENDLAVHLDGARIFNAATTLNASLKTLCEPVDSISICLSKGLGAPVGSVLCGSEHLIKRAKRMRKLLGGGMRQVGVLAACGLYALEHNVPLLGKDHEKATKLAQGLQSIPEVSIDMSTVETNMVFMNPGEGHHQALCDFLHGEGILIGAQVPKIRLVTHMDISDEAIELFIEKTRSYYQTRN</sequence>
<evidence type="ECO:0000256" key="6">
    <source>
        <dbReference type="PIRSR" id="PIRSR017617-1"/>
    </source>
</evidence>
<dbReference type="GO" id="GO:0006545">
    <property type="term" value="P:glycine biosynthetic process"/>
    <property type="evidence" value="ECO:0007669"/>
    <property type="project" value="TreeGrafter"/>
</dbReference>
<comment type="cofactor">
    <cofactor evidence="1">
        <name>pyridoxal 5'-phosphate</name>
        <dbReference type="ChEBI" id="CHEBI:597326"/>
    </cofactor>
</comment>
<dbReference type="Pfam" id="PF01212">
    <property type="entry name" value="Beta_elim_lyase"/>
    <property type="match status" value="1"/>
</dbReference>
<evidence type="ECO:0000256" key="1">
    <source>
        <dbReference type="ARBA" id="ARBA00001933"/>
    </source>
</evidence>